<evidence type="ECO:0000259" key="2">
    <source>
        <dbReference type="Pfam" id="PF06439"/>
    </source>
</evidence>
<evidence type="ECO:0000313" key="3">
    <source>
        <dbReference type="EMBL" id="MCY1718894.1"/>
    </source>
</evidence>
<gene>
    <name evidence="3" type="ORF">OU798_00980</name>
</gene>
<dbReference type="Proteomes" id="UP001145087">
    <property type="component" value="Unassembled WGS sequence"/>
</dbReference>
<proteinExistence type="predicted"/>
<accession>A0A9X3F1M4</accession>
<keyword evidence="4" id="KW-1185">Reference proteome</keyword>
<dbReference type="EMBL" id="JAPOHD010000003">
    <property type="protein sequence ID" value="MCY1718894.1"/>
    <property type="molecule type" value="Genomic_DNA"/>
</dbReference>
<keyword evidence="1" id="KW-0732">Signal</keyword>
<dbReference type="Pfam" id="PF06439">
    <property type="entry name" value="3keto-disac_hyd"/>
    <property type="match status" value="1"/>
</dbReference>
<name>A0A9X3F1M4_9BACT</name>
<dbReference type="PROSITE" id="PS51257">
    <property type="entry name" value="PROKAR_LIPOPROTEIN"/>
    <property type="match status" value="1"/>
</dbReference>
<sequence>MKVRNLFALIALAVLCSCQPKWQAVFNEDLSNAMDSQGVWSYKGDVLTALEDACIFTTVEYENFEIDLEFKNEKGTNSGVIVYCTNREDWIPNSVEIQIGDDFYFEDKGWVPNYMCGGIFGHLAPTSTLVKKAGEWNHMNVRCEGQHIVVKLNGEVSADMDMALWTSGTKNPDGSDIPSWLPKPFAEISTKGYIGFQGKHGEANIFFRNIKIAPIK</sequence>
<dbReference type="Gene3D" id="2.60.120.560">
    <property type="entry name" value="Exo-inulinase, domain 1"/>
    <property type="match status" value="1"/>
</dbReference>
<reference evidence="3" key="1">
    <citation type="submission" date="2022-11" db="EMBL/GenBank/DDBJ databases">
        <title>Marilongibacter aestuarii gen. nov., sp. nov., isolated from tidal flat sediment.</title>
        <authorList>
            <person name="Jiayan W."/>
        </authorList>
    </citation>
    <scope>NUCLEOTIDE SEQUENCE</scope>
    <source>
        <strain evidence="3">Z1-6</strain>
    </source>
</reference>
<feature type="domain" description="3-keto-alpha-glucoside-1,2-lyase/3-keto-2-hydroxy-glucal hydratase" evidence="2">
    <location>
        <begin position="22"/>
        <end position="212"/>
    </location>
</feature>
<feature type="signal peptide" evidence="1">
    <location>
        <begin position="1"/>
        <end position="23"/>
    </location>
</feature>
<dbReference type="AlphaFoldDB" id="A0A9X3F1M4"/>
<dbReference type="GO" id="GO:0016787">
    <property type="term" value="F:hydrolase activity"/>
    <property type="evidence" value="ECO:0007669"/>
    <property type="project" value="InterPro"/>
</dbReference>
<organism evidence="3 4">
    <name type="scientific">Draconibacterium aestuarii</name>
    <dbReference type="NCBI Taxonomy" id="2998507"/>
    <lineage>
        <taxon>Bacteria</taxon>
        <taxon>Pseudomonadati</taxon>
        <taxon>Bacteroidota</taxon>
        <taxon>Bacteroidia</taxon>
        <taxon>Marinilabiliales</taxon>
        <taxon>Prolixibacteraceae</taxon>
        <taxon>Draconibacterium</taxon>
    </lineage>
</organism>
<feature type="chain" id="PRO_5040962978" evidence="1">
    <location>
        <begin position="24"/>
        <end position="216"/>
    </location>
</feature>
<protein>
    <submittedName>
        <fullName evidence="3">DUF1080 domain-containing protein</fullName>
    </submittedName>
</protein>
<evidence type="ECO:0000313" key="4">
    <source>
        <dbReference type="Proteomes" id="UP001145087"/>
    </source>
</evidence>
<comment type="caution">
    <text evidence="3">The sequence shown here is derived from an EMBL/GenBank/DDBJ whole genome shotgun (WGS) entry which is preliminary data.</text>
</comment>
<dbReference type="InterPro" id="IPR010496">
    <property type="entry name" value="AL/BT2_dom"/>
</dbReference>
<dbReference type="RefSeq" id="WP_343331233.1">
    <property type="nucleotide sequence ID" value="NZ_JAPOHD010000003.1"/>
</dbReference>
<evidence type="ECO:0000256" key="1">
    <source>
        <dbReference type="SAM" id="SignalP"/>
    </source>
</evidence>